<evidence type="ECO:0000259" key="12">
    <source>
        <dbReference type="PROSITE" id="PS50228"/>
    </source>
</evidence>
<dbReference type="SMART" id="SM00034">
    <property type="entry name" value="CLECT"/>
    <property type="match status" value="2"/>
</dbReference>
<feature type="domain" description="Kringle" evidence="11">
    <location>
        <begin position="1153"/>
        <end position="1232"/>
    </location>
</feature>
<dbReference type="SUPFAM" id="SSF49785">
    <property type="entry name" value="Galactose-binding domain-like"/>
    <property type="match status" value="2"/>
</dbReference>
<dbReference type="InterPro" id="IPR044913">
    <property type="entry name" value="P_trefoil_dom_sf"/>
</dbReference>
<dbReference type="InterPro" id="IPR006585">
    <property type="entry name" value="FTP1"/>
</dbReference>
<dbReference type="CDD" id="cd00111">
    <property type="entry name" value="Trefoil"/>
    <property type="match status" value="1"/>
</dbReference>
<keyword evidence="2" id="KW-0479">Metal-binding</keyword>
<feature type="domain" description="P-type" evidence="14">
    <location>
        <begin position="980"/>
        <end position="1023"/>
    </location>
</feature>
<dbReference type="PROSITE" id="PS00615">
    <property type="entry name" value="C_TYPE_LECTIN_1"/>
    <property type="match status" value="1"/>
</dbReference>
<dbReference type="InterPro" id="IPR000001">
    <property type="entry name" value="Kringle"/>
</dbReference>
<feature type="domain" description="C-type lectin" evidence="10">
    <location>
        <begin position="412"/>
        <end position="527"/>
    </location>
</feature>
<dbReference type="FunFam" id="4.10.110.10:FF:000006">
    <property type="entry name" value="Trefoil factor 1"/>
    <property type="match status" value="1"/>
</dbReference>
<dbReference type="PANTHER" id="PTHR24261:SF7">
    <property type="entry name" value="KRINGLE DOMAIN-CONTAINING PROTEIN"/>
    <property type="match status" value="1"/>
</dbReference>
<dbReference type="InterPro" id="IPR016187">
    <property type="entry name" value="CTDL_fold"/>
</dbReference>
<dbReference type="FunFam" id="2.60.120.740:FF:000001">
    <property type="entry name" value="Adhesion G protein-coupled receptor L2"/>
    <property type="match status" value="1"/>
</dbReference>
<evidence type="ECO:0000259" key="10">
    <source>
        <dbReference type="PROSITE" id="PS50041"/>
    </source>
</evidence>
<feature type="disulfide bond" evidence="5">
    <location>
        <begin position="1540"/>
        <end position="1579"/>
    </location>
</feature>
<dbReference type="Gene3D" id="3.10.100.10">
    <property type="entry name" value="Mannose-Binding Protein A, subunit A"/>
    <property type="match status" value="2"/>
</dbReference>
<dbReference type="InterPro" id="IPR018378">
    <property type="entry name" value="C-type_lectin_CS"/>
</dbReference>
<feature type="coiled-coil region" evidence="7">
    <location>
        <begin position="720"/>
        <end position="796"/>
    </location>
</feature>
<dbReference type="Pfam" id="PF08685">
    <property type="entry name" value="GON"/>
    <property type="match status" value="1"/>
</dbReference>
<dbReference type="Proteomes" id="UP000001554">
    <property type="component" value="Chromosome 2"/>
</dbReference>
<feature type="disulfide bond" evidence="5">
    <location>
        <begin position="1519"/>
        <end position="1596"/>
    </location>
</feature>
<keyword evidence="9" id="KW-0732">Signal</keyword>
<dbReference type="InterPro" id="IPR038178">
    <property type="entry name" value="Kringle_sf"/>
</dbReference>
<dbReference type="InterPro" id="IPR050759">
    <property type="entry name" value="Serine_protease_kringle"/>
</dbReference>
<feature type="compositionally biased region" description="Polar residues" evidence="8">
    <location>
        <begin position="1529"/>
        <end position="1548"/>
    </location>
</feature>
<dbReference type="FunFam" id="2.40.20.10:FF:000020">
    <property type="entry name" value="Uncharacterized protein"/>
    <property type="match status" value="1"/>
</dbReference>
<dbReference type="Pfam" id="PF00059">
    <property type="entry name" value="Lectin_C"/>
    <property type="match status" value="2"/>
</dbReference>
<dbReference type="PRINTS" id="PR00018">
    <property type="entry name" value="KRINGLE"/>
</dbReference>
<dbReference type="OrthoDB" id="10035969at2759"/>
<evidence type="ECO:0000313" key="16">
    <source>
        <dbReference type="RefSeq" id="XP_035667177.1"/>
    </source>
</evidence>
<dbReference type="CDD" id="cd22827">
    <property type="entry name" value="Gal_Rha_Lectin_SUL-I-like"/>
    <property type="match status" value="1"/>
</dbReference>
<feature type="chain" id="PRO_5039943139" evidence="9">
    <location>
        <begin position="19"/>
        <end position="2377"/>
    </location>
</feature>
<dbReference type="FunFam" id="2.60.120.260:FF:000105">
    <property type="entry name" value="Sushi, von Willebrand factor type A, EGF and pentraxin domain-containing protein 1"/>
    <property type="match status" value="1"/>
</dbReference>
<feature type="disulfide bond" evidence="6">
    <location>
        <begin position="982"/>
        <end position="1008"/>
    </location>
</feature>
<accession>A0A9J7KNC0</accession>
<feature type="disulfide bond" evidence="5">
    <location>
        <begin position="1568"/>
        <end position="1591"/>
    </location>
</feature>
<dbReference type="SUPFAM" id="SSF57997">
    <property type="entry name" value="Tropomyosin"/>
    <property type="match status" value="1"/>
</dbReference>
<feature type="region of interest" description="Disordered" evidence="8">
    <location>
        <begin position="857"/>
        <end position="879"/>
    </location>
</feature>
<feature type="compositionally biased region" description="Gly residues" evidence="8">
    <location>
        <begin position="1901"/>
        <end position="1920"/>
    </location>
</feature>
<dbReference type="Pfam" id="PF00051">
    <property type="entry name" value="Kringle"/>
    <property type="match status" value="2"/>
</dbReference>
<dbReference type="InterPro" id="IPR043159">
    <property type="entry name" value="Lectin_gal-bd_sf"/>
</dbReference>
<dbReference type="PROSITE" id="PS50228">
    <property type="entry name" value="SUEL_LECTIN"/>
    <property type="match status" value="1"/>
</dbReference>
<feature type="domain" description="Kringle" evidence="11">
    <location>
        <begin position="1518"/>
        <end position="1596"/>
    </location>
</feature>
<evidence type="ECO:0000256" key="4">
    <source>
        <dbReference type="ARBA" id="ARBA00023157"/>
    </source>
</evidence>
<dbReference type="Pfam" id="PF00088">
    <property type="entry name" value="Trefoil"/>
    <property type="match status" value="1"/>
</dbReference>
<protein>
    <submittedName>
        <fullName evidence="16">Uncharacterized protein LOC118409908 isoform X1</fullName>
    </submittedName>
</protein>
<dbReference type="InterPro" id="IPR001304">
    <property type="entry name" value="C-type_lectin-like"/>
</dbReference>
<dbReference type="InterPro" id="IPR013806">
    <property type="entry name" value="Kringle-like"/>
</dbReference>
<dbReference type="InterPro" id="IPR017994">
    <property type="entry name" value="P_trefoil_chordata"/>
</dbReference>
<name>A0A9J7KNC0_BRAFL</name>
<evidence type="ECO:0000256" key="5">
    <source>
        <dbReference type="PROSITE-ProRule" id="PRU00121"/>
    </source>
</evidence>
<feature type="region of interest" description="Disordered" evidence="8">
    <location>
        <begin position="1503"/>
        <end position="1560"/>
    </location>
</feature>
<gene>
    <name evidence="16" type="primary">LOC118409908</name>
</gene>
<dbReference type="InterPro" id="IPR008979">
    <property type="entry name" value="Galactose-bd-like_sf"/>
</dbReference>
<keyword evidence="3" id="KW-0106">Calcium</keyword>
<dbReference type="PRINTS" id="PR00680">
    <property type="entry name" value="PTREFOIL"/>
</dbReference>
<comment type="caution">
    <text evidence="5">Lacks conserved residue(s) required for the propagation of feature annotation.</text>
</comment>
<dbReference type="OMA" id="CHEAKAM"/>
<dbReference type="Gene3D" id="2.60.120.260">
    <property type="entry name" value="Galactose-binding domain-like"/>
    <property type="match status" value="2"/>
</dbReference>
<dbReference type="PROSITE" id="PS50041">
    <property type="entry name" value="C_TYPE_LECTIN_2"/>
    <property type="match status" value="2"/>
</dbReference>
<dbReference type="SMART" id="SM00607">
    <property type="entry name" value="FTP"/>
    <property type="match status" value="1"/>
</dbReference>
<evidence type="ECO:0000256" key="8">
    <source>
        <dbReference type="SAM" id="MobiDB-lite"/>
    </source>
</evidence>
<dbReference type="Gene3D" id="4.10.110.10">
    <property type="entry name" value="Spasmolytic Protein, domain 1"/>
    <property type="match status" value="1"/>
</dbReference>
<dbReference type="PROSITE" id="PS51448">
    <property type="entry name" value="P_TREFOIL_2"/>
    <property type="match status" value="1"/>
</dbReference>
<evidence type="ECO:0000259" key="11">
    <source>
        <dbReference type="PROSITE" id="PS50070"/>
    </source>
</evidence>
<evidence type="ECO:0000256" key="6">
    <source>
        <dbReference type="PROSITE-ProRule" id="PRU00779"/>
    </source>
</evidence>
<evidence type="ECO:0000256" key="2">
    <source>
        <dbReference type="ARBA" id="ARBA00022723"/>
    </source>
</evidence>
<reference evidence="16" key="2">
    <citation type="submission" date="2025-08" db="UniProtKB">
        <authorList>
            <consortium name="RefSeq"/>
        </authorList>
    </citation>
    <scope>IDENTIFICATION</scope>
    <source>
        <strain evidence="16">S238N-H82</strain>
        <tissue evidence="16">Testes</tissue>
    </source>
</reference>
<dbReference type="InterPro" id="IPR012314">
    <property type="entry name" value="Pept_M12B_GON-ADAMTSs"/>
</dbReference>
<dbReference type="SMART" id="SM00018">
    <property type="entry name" value="PD"/>
    <property type="match status" value="1"/>
</dbReference>
<dbReference type="InterPro" id="IPR018056">
    <property type="entry name" value="Kringle_CS"/>
</dbReference>
<dbReference type="Pfam" id="PF22633">
    <property type="entry name" value="F5_F8_type_C_2"/>
    <property type="match status" value="1"/>
</dbReference>
<feature type="domain" description="GON" evidence="13">
    <location>
        <begin position="1237"/>
        <end position="1439"/>
    </location>
</feature>
<dbReference type="SUPFAM" id="SSF56436">
    <property type="entry name" value="C-type lectin-like"/>
    <property type="match status" value="2"/>
</dbReference>
<dbReference type="Gene3D" id="2.40.20.10">
    <property type="entry name" value="Plasminogen Kringle 4"/>
    <property type="match status" value="2"/>
</dbReference>
<dbReference type="RefSeq" id="XP_035667177.1">
    <property type="nucleotide sequence ID" value="XM_035811284.1"/>
</dbReference>
<dbReference type="PANTHER" id="PTHR24261">
    <property type="entry name" value="PLASMINOGEN-RELATED"/>
    <property type="match status" value="1"/>
</dbReference>
<dbReference type="CDD" id="cd12083">
    <property type="entry name" value="DD_cGKI"/>
    <property type="match status" value="1"/>
</dbReference>
<dbReference type="Pfam" id="PF02140">
    <property type="entry name" value="SUEL_Lectin"/>
    <property type="match status" value="1"/>
</dbReference>
<feature type="disulfide bond" evidence="6">
    <location>
        <begin position="1002"/>
        <end position="1019"/>
    </location>
</feature>
<dbReference type="GO" id="GO:0030246">
    <property type="term" value="F:carbohydrate binding"/>
    <property type="evidence" value="ECO:0007669"/>
    <property type="project" value="InterPro"/>
</dbReference>
<dbReference type="CDD" id="cd10909">
    <property type="entry name" value="ChtBD1_GH18_2"/>
    <property type="match status" value="1"/>
</dbReference>
<evidence type="ECO:0000259" key="14">
    <source>
        <dbReference type="PROSITE" id="PS51448"/>
    </source>
</evidence>
<keyword evidence="7" id="KW-0175">Coiled coil</keyword>
<dbReference type="PROSITE" id="PS51046">
    <property type="entry name" value="GON"/>
    <property type="match status" value="1"/>
</dbReference>
<organism evidence="15 16">
    <name type="scientific">Branchiostoma floridae</name>
    <name type="common">Florida lancelet</name>
    <name type="synonym">Amphioxus</name>
    <dbReference type="NCBI Taxonomy" id="7739"/>
    <lineage>
        <taxon>Eukaryota</taxon>
        <taxon>Metazoa</taxon>
        <taxon>Chordata</taxon>
        <taxon>Cephalochordata</taxon>
        <taxon>Leptocardii</taxon>
        <taxon>Amphioxiformes</taxon>
        <taxon>Branchiostomatidae</taxon>
        <taxon>Branchiostoma</taxon>
    </lineage>
</organism>
<dbReference type="SUPFAM" id="SSF57492">
    <property type="entry name" value="Trefoil"/>
    <property type="match status" value="1"/>
</dbReference>
<dbReference type="Gene3D" id="2.60.120.740">
    <property type="match status" value="1"/>
</dbReference>
<feature type="region of interest" description="Disordered" evidence="8">
    <location>
        <begin position="689"/>
        <end position="711"/>
    </location>
</feature>
<dbReference type="GO" id="GO:0008270">
    <property type="term" value="F:zinc ion binding"/>
    <property type="evidence" value="ECO:0007669"/>
    <property type="project" value="InterPro"/>
</dbReference>
<dbReference type="GeneID" id="118409908"/>
<dbReference type="InterPro" id="IPR000922">
    <property type="entry name" value="Lectin_gal-bd_dom"/>
</dbReference>
<sequence>MAKLSMIALPFLIIAVAAHTPVHRQQEPSTTMSDLKHDIIPNWTMAQLRYDGCRIYAEFEPKDLSGQMCDKGELKDVQLTDIDDTITATDQPEQSEAPKPAAIPNIVSLGCWLDKNPGRAIPTLEGTDARLDGGYHDRKNAIEKCYQVAKERGFSVFALQNGGHCRSSASAGLTYKTYGPSTSCGTDGEGGPWGNQVYQITDALPETDTNIAQGKPAFQTTVAWGMGASLAVDGNTNTEYYANSCQHNGMEDNPMWWVDLGKSFTINRVVIFNRQDCCFERINPFNIHIGDSDQVSTNPKCGGDHQINVNQPSISILCQGMTGRYVGIRLPGHSRILTLCEVQVFSEQPLSTKTSSEKLYELLKLEKQKTRVQDETISTLWDKINDLTSADSNSFPKPGLPLQPCPDSYSEYNNKCYKLSTEQMTFGEAKAVCQRDGGILAIINAQDTNHLVVKKIRADGKPYWIGLTDVRSEGTFVRSDETESPAAYTNWYPHQPDNGGGEDCVEMSVGHDWNDAPCSSRLNFICEKEKISRWICPPLYLVGFKDRCFRLSTKKANFRRAKTICEQDGGRLAVLQDEETDLFIRKKIRRLPYERTLSYWIGLSDAQEEGTFVWTDGTELTASDYTHWRPGNPDNAVVGDGEDCVEIRQELDYMWNDVDCRKKRHFVCEKDVALASVSDQTMLMTEAPPLETESSNNPGHEQHTTPGLDEDGCTWRIQELHEKDREVQEQAQTITELTAQLEQKDEEIHDVTTRLHQKEEEIHDVTTRLHQKEEEMQDVTIRLHQKEEEIQDVNIRLQWKDQEIQDVTTQLQWKDQEIQDVTTQLQWKDEEIQDLKIRLQQKEKEIQDLTNHLQQRQEENEQFSTEVGTPVTPAGSESRGYTSLGCWEDAYDRAIPTLEKTDARLDGDFFTRNNPIEKCYQVALSRGFPVFALQAGGWCAGSADAHTTHSKYGPSIACAADGEGGPWANEVYQITGMLPEECLVEPSLRQECGWGGITQHQCRQRGCCFDSSVPTMKWCFHKKAPKKWRDDHRCGQGYPAEDGNPAECNPAGGVPCCSQHNWCGNTADHCDCPACVDYRNTDLPVSPSGELPDNTPHTAAEFTHQNDDLLLHTTDRMQAFTTQLQQKEEEIRHFTTPLEQPPPTVQTTPSEEYCQEGNGASYRGTVSATKTGKTCQRWDSQTPHRHANNITARLPSSGLEQNYCRNPDGESGVWCYTTDPSTRWELCDVPTCATDVRATTCHEAKAMNPTGGDGEYTLYPFTACTDVSISVYCHNMASENPEEFLSLPSGPEKNYAIVFADRLIHGHLCDGPLQDQSADAGTTMFNKIRIKFENNTIMVIRDDFTFAKSNGYNDVSYAEAGDCYSWTQGCAKGTFQVNLEGTDLELAPHVDWIMEGWPGYLTINDMFISQDRKVASARCGGWCGRCRPVENHLLLSHPQCRGQIGTDVPVSPSGGLPDHTQHTAAELIHQNDDQLLHTTDRMQDFTTQLQQKEEEIRHFTTPLVQPPPTVQTTPSEEYCREGNGASYRGTVSATKTGKTCQRWDSQTPHGHGRTPANYPSSGLEENYCRNPDGELAVWCYTMDPNTRWEFCDVPVCGPYGQVKFTKSGVFVVPDGVTSVDVICIGGGGGGRDDHAEILGASPYGGNGGNSSFGPYLSAEGGKGAKAGNIGVWLTQDPSWVVYSTGKPWVMDGAVQDAAKVLDEDTGTYWNPSDTGNSHNNWYIVLDLTAPQTLTRIAVNNYGDITHDIAVFRLQKSSIASPYIWEDVVSVTDVRGGTVQRQEFGGFRGTARYWRFLITRTHEGWQPYLTELNLYAISLGGEGGEGTVAFGGQGGVGGGCSAGAGAAGQTSGGGGGLVPGSSTHPFCGAGGSSGGSSCGTGLADIPPGKSGPGGEDPDGRRGGQYGGGGGSRAGARAGGGGGYSRAEVHVIPGERIAVTVGEAGTPHYAKPGDGVVVVAWGREIDPTGDMATCPGCVDADCPCQESAAVTTQAPATTGVSVPTVDRTRCLGSSGFCPGADVTGATCVDGFCECSGSNYQRDTCLPVVGSCVVTRGSPVARAEAFQAADPKETLSCVADDNSKYEIHVLAVYKSSAPTRIFLEEPTGSADMNVYVTAGQLDRPLVLVLSSYGAVNWVLHLPEDVEVHKVLLMAFYVEKSDVAVRSGSVNDVQRLSGHTGGAPPCAYGEDNGGCKTVELLEYISGEFGPVSSLTGTFMADAWNLTIGNDPISTPTETSISIPTETSISTSTETSISTSTETSISAPETSIVCERTTLRLSCPAGETLEIDDANYGRTATANSCHCGFKCPHNCQSADSLSIVRSACQGLQECTVEANNSVFGDPCPFIGKFLEATYHCVPEATVERGDPEVPPASFPEEP</sequence>
<dbReference type="SUPFAM" id="SSF57440">
    <property type="entry name" value="Kringle-like"/>
    <property type="match status" value="2"/>
</dbReference>
<keyword evidence="1 5" id="KW-0420">Kringle</keyword>
<evidence type="ECO:0000256" key="3">
    <source>
        <dbReference type="ARBA" id="ARBA00022837"/>
    </source>
</evidence>
<keyword evidence="4 5" id="KW-1015">Disulfide bond</keyword>
<dbReference type="Gene3D" id="1.20.5.490">
    <property type="entry name" value="Single helix bin"/>
    <property type="match status" value="1"/>
</dbReference>
<feature type="region of interest" description="Disordered" evidence="8">
    <location>
        <begin position="1876"/>
        <end position="1920"/>
    </location>
</feature>
<evidence type="ECO:0000313" key="15">
    <source>
        <dbReference type="Proteomes" id="UP000001554"/>
    </source>
</evidence>
<dbReference type="PROSITE" id="PS50070">
    <property type="entry name" value="KRINGLE_2"/>
    <property type="match status" value="2"/>
</dbReference>
<dbReference type="InterPro" id="IPR016186">
    <property type="entry name" value="C-type_lectin-like/link_sf"/>
</dbReference>
<feature type="disulfide bond" evidence="5">
    <location>
        <begin position="1204"/>
        <end position="1227"/>
    </location>
</feature>
<reference evidence="15" key="1">
    <citation type="journal article" date="2020" name="Nat. Ecol. Evol.">
        <title>Deeply conserved synteny resolves early events in vertebrate evolution.</title>
        <authorList>
            <person name="Simakov O."/>
            <person name="Marletaz F."/>
            <person name="Yue J.X."/>
            <person name="O'Connell B."/>
            <person name="Jenkins J."/>
            <person name="Brandt A."/>
            <person name="Calef R."/>
            <person name="Tung C.H."/>
            <person name="Huang T.K."/>
            <person name="Schmutz J."/>
            <person name="Satoh N."/>
            <person name="Yu J.K."/>
            <person name="Putnam N.H."/>
            <person name="Green R.E."/>
            <person name="Rokhsar D.S."/>
        </authorList>
    </citation>
    <scope>NUCLEOTIDE SEQUENCE [LARGE SCALE GENOMIC DNA]</scope>
    <source>
        <strain evidence="15">S238N-H82</strain>
    </source>
</reference>
<feature type="signal peptide" evidence="9">
    <location>
        <begin position="1"/>
        <end position="18"/>
    </location>
</feature>
<dbReference type="SMART" id="SM00130">
    <property type="entry name" value="KR"/>
    <property type="match status" value="2"/>
</dbReference>
<evidence type="ECO:0000256" key="1">
    <source>
        <dbReference type="ARBA" id="ARBA00022572"/>
    </source>
</evidence>
<dbReference type="GO" id="GO:0004222">
    <property type="term" value="F:metalloendopeptidase activity"/>
    <property type="evidence" value="ECO:0007669"/>
    <property type="project" value="InterPro"/>
</dbReference>
<evidence type="ECO:0000259" key="13">
    <source>
        <dbReference type="PROSITE" id="PS51046"/>
    </source>
</evidence>
<keyword evidence="15" id="KW-1185">Reference proteome</keyword>
<dbReference type="CDD" id="cd00037">
    <property type="entry name" value="CLECT"/>
    <property type="match status" value="2"/>
</dbReference>
<feature type="domain" description="C-type lectin" evidence="10">
    <location>
        <begin position="544"/>
        <end position="669"/>
    </location>
</feature>
<feature type="disulfide bond" evidence="6">
    <location>
        <begin position="992"/>
        <end position="1007"/>
    </location>
</feature>
<dbReference type="InterPro" id="IPR000519">
    <property type="entry name" value="P_trefoil_dom"/>
</dbReference>
<dbReference type="KEGG" id="bfo:118409908"/>
<feature type="domain" description="SUEL-type lectin" evidence="12">
    <location>
        <begin position="2268"/>
        <end position="2356"/>
    </location>
</feature>
<dbReference type="PROSITE" id="PS00021">
    <property type="entry name" value="KRINGLE_1"/>
    <property type="match status" value="2"/>
</dbReference>
<dbReference type="CDD" id="cd00108">
    <property type="entry name" value="KR"/>
    <property type="match status" value="2"/>
</dbReference>
<evidence type="ECO:0000256" key="7">
    <source>
        <dbReference type="SAM" id="Coils"/>
    </source>
</evidence>
<proteinExistence type="predicted"/>
<evidence type="ECO:0000256" key="9">
    <source>
        <dbReference type="SAM" id="SignalP"/>
    </source>
</evidence>